<dbReference type="SUPFAM" id="SSF158442">
    <property type="entry name" value="DsbB-like"/>
    <property type="match status" value="1"/>
</dbReference>
<evidence type="ECO:0000256" key="4">
    <source>
        <dbReference type="ARBA" id="ARBA00023157"/>
    </source>
</evidence>
<evidence type="ECO:0000313" key="8">
    <source>
        <dbReference type="EMBL" id="MCA9387403.1"/>
    </source>
</evidence>
<organism evidence="8 9">
    <name type="scientific">Candidatus Dojkabacteria bacterium</name>
    <dbReference type="NCBI Taxonomy" id="2099670"/>
    <lineage>
        <taxon>Bacteria</taxon>
        <taxon>Candidatus Dojkabacteria</taxon>
    </lineage>
</organism>
<feature type="non-terminal residue" evidence="8">
    <location>
        <position position="1"/>
    </location>
</feature>
<keyword evidence="1" id="KW-0813">Transport</keyword>
<keyword evidence="5" id="KW-0143">Chaperone</keyword>
<keyword evidence="3" id="KW-0560">Oxidoreductase</keyword>
<feature type="transmembrane region" description="Helical" evidence="7">
    <location>
        <begin position="74"/>
        <end position="98"/>
    </location>
</feature>
<dbReference type="AlphaFoldDB" id="A0A955RMK0"/>
<keyword evidence="2" id="KW-0249">Electron transport</keyword>
<feature type="transmembrane region" description="Helical" evidence="7">
    <location>
        <begin position="21"/>
        <end position="39"/>
    </location>
</feature>
<keyword evidence="7" id="KW-0812">Transmembrane</keyword>
<evidence type="ECO:0000256" key="7">
    <source>
        <dbReference type="SAM" id="Phobius"/>
    </source>
</evidence>
<proteinExistence type="predicted"/>
<dbReference type="PANTHER" id="PTHR43469:SF1">
    <property type="entry name" value="SPBETA PROPHAGE-DERIVED DISULFIDE BOND FORMATION PROTEIN B"/>
    <property type="match status" value="1"/>
</dbReference>
<evidence type="ECO:0000256" key="6">
    <source>
        <dbReference type="ARBA" id="ARBA00023284"/>
    </source>
</evidence>
<accession>A0A955RMK0</accession>
<keyword evidence="4" id="KW-1015">Disulfide bond</keyword>
<evidence type="ECO:0000256" key="1">
    <source>
        <dbReference type="ARBA" id="ARBA00022448"/>
    </source>
</evidence>
<evidence type="ECO:0000256" key="3">
    <source>
        <dbReference type="ARBA" id="ARBA00023002"/>
    </source>
</evidence>
<dbReference type="PANTHER" id="PTHR43469">
    <property type="entry name" value="DISULFIDE FORMATION PROTEIN-RELATED"/>
    <property type="match status" value="1"/>
</dbReference>
<dbReference type="Proteomes" id="UP000714915">
    <property type="component" value="Unassembled WGS sequence"/>
</dbReference>
<gene>
    <name evidence="8" type="ORF">KC669_05215</name>
</gene>
<dbReference type="InterPro" id="IPR012187">
    <property type="entry name" value="Disulphide_bond_form_BdbC"/>
</dbReference>
<sequence>RVWMYPIVPITIIAIITADKYAKWYVAALAGIGILFSAYHNLLQLGVFSESESCVATGTSCATPTVFTHIGDNIITLEFLGLLGFLTINIIVWSLIWVERKR</sequence>
<evidence type="ECO:0000256" key="5">
    <source>
        <dbReference type="ARBA" id="ARBA00023186"/>
    </source>
</evidence>
<evidence type="ECO:0008006" key="10">
    <source>
        <dbReference type="Google" id="ProtNLM"/>
    </source>
</evidence>
<dbReference type="InterPro" id="IPR023380">
    <property type="entry name" value="DsbB-like_sf"/>
</dbReference>
<evidence type="ECO:0000256" key="2">
    <source>
        <dbReference type="ARBA" id="ARBA00022982"/>
    </source>
</evidence>
<keyword evidence="7" id="KW-1133">Transmembrane helix</keyword>
<dbReference type="Gene3D" id="1.20.1550.10">
    <property type="entry name" value="DsbB-like"/>
    <property type="match status" value="1"/>
</dbReference>
<keyword evidence="7" id="KW-0472">Membrane</keyword>
<dbReference type="GO" id="GO:0016491">
    <property type="term" value="F:oxidoreductase activity"/>
    <property type="evidence" value="ECO:0007669"/>
    <property type="project" value="UniProtKB-KW"/>
</dbReference>
<name>A0A955RMK0_9BACT</name>
<protein>
    <recommendedName>
        <fullName evidence="10">Disulfide bond formation protein B</fullName>
    </recommendedName>
</protein>
<comment type="caution">
    <text evidence="8">The sequence shown here is derived from an EMBL/GenBank/DDBJ whole genome shotgun (WGS) entry which is preliminary data.</text>
</comment>
<keyword evidence="6" id="KW-0676">Redox-active center</keyword>
<dbReference type="EMBL" id="JAGQLF010000116">
    <property type="protein sequence ID" value="MCA9387403.1"/>
    <property type="molecule type" value="Genomic_DNA"/>
</dbReference>
<evidence type="ECO:0000313" key="9">
    <source>
        <dbReference type="Proteomes" id="UP000714915"/>
    </source>
</evidence>
<reference evidence="8" key="2">
    <citation type="journal article" date="2021" name="Microbiome">
        <title>Successional dynamics and alternative stable states in a saline activated sludge microbial community over 9 years.</title>
        <authorList>
            <person name="Wang Y."/>
            <person name="Ye J."/>
            <person name="Ju F."/>
            <person name="Liu L."/>
            <person name="Boyd J.A."/>
            <person name="Deng Y."/>
            <person name="Parks D.H."/>
            <person name="Jiang X."/>
            <person name="Yin X."/>
            <person name="Woodcroft B.J."/>
            <person name="Tyson G.W."/>
            <person name="Hugenholtz P."/>
            <person name="Polz M.F."/>
            <person name="Zhang T."/>
        </authorList>
    </citation>
    <scope>NUCLEOTIDE SEQUENCE</scope>
    <source>
        <strain evidence="8">HKST-UBA09</strain>
    </source>
</reference>
<reference evidence="8" key="1">
    <citation type="submission" date="2020-04" db="EMBL/GenBank/DDBJ databases">
        <authorList>
            <person name="Zhang T."/>
        </authorList>
    </citation>
    <scope>NUCLEOTIDE SEQUENCE</scope>
    <source>
        <strain evidence="8">HKST-UBA09</strain>
    </source>
</reference>